<dbReference type="Gene3D" id="1.25.40.10">
    <property type="entry name" value="Tetratricopeptide repeat domain"/>
    <property type="match status" value="1"/>
</dbReference>
<dbReference type="Pfam" id="PF00196">
    <property type="entry name" value="GerE"/>
    <property type="match status" value="1"/>
</dbReference>
<dbReference type="CDD" id="cd06170">
    <property type="entry name" value="LuxR_C_like"/>
    <property type="match status" value="1"/>
</dbReference>
<dbReference type="PANTHER" id="PTHR44688">
    <property type="entry name" value="DNA-BINDING TRANSCRIPTIONAL ACTIVATOR DEVR_DOSR"/>
    <property type="match status" value="1"/>
</dbReference>
<gene>
    <name evidence="5" type="ORF">UFOPK3774_00359</name>
</gene>
<dbReference type="InterPro" id="IPR000792">
    <property type="entry name" value="Tscrpt_reg_LuxR_C"/>
</dbReference>
<dbReference type="SUPFAM" id="SSF52540">
    <property type="entry name" value="P-loop containing nucleoside triphosphate hydrolases"/>
    <property type="match status" value="1"/>
</dbReference>
<dbReference type="Pfam" id="PF25873">
    <property type="entry name" value="WHD_MalT"/>
    <property type="match status" value="1"/>
</dbReference>
<feature type="domain" description="HTH luxR-type" evidence="4">
    <location>
        <begin position="788"/>
        <end position="853"/>
    </location>
</feature>
<sequence>MGEVIAGVSLARITPPPVPSNFLFRDHLLAKFSNPEARTLFISAPSGYGKTTLAAQWAAQHPEESIWYTPGAGDSILEIYFHIVQAARKIIPDFAPWVQKMKKNEPDLKEFVVALANEFAQLDRQITIIFDHLDDLPKGSGQMSRMWAEHQPMNVRSVGIRRSMLTPELTELLVPSAQNYISAADMRLTSEEEVQIMETFGISASDVQSREILAKAQGWPSAFALLCKRLSGSKEEQLAARHFLVNLDGTNLLNKALTSLSDEERNFMKRLALLDIITPELAEAISQDPQAKIRLARLSFEGLYFNCINLDNEEYEMNGLIKEKFEAELAGDPAFKRDLQLLLAEIYSEKGDEISAVDIFQKMGRSDLAEPILKKIYAKLVYSGDHSRLTLWAKELAPQVAPTEIGEEIVLAFARLVMPKLEDAQIGLERLESVAKAAGLLDEVEIYRDIMKAKIAFSQGRLSDVKKIQSRYTEAKQLAMGEAKELVAAITRNASAAAFLLEDFETLSELTLMRPQLVSEFHPERFSKKPHSINGLYIFATGDFRQAREYAQNELQIASRLNLRGLYYPYESLYVLTETLRELGDVDGAITYAESALIEARSHELWPWVAGFQSKIAYCEFQRGNKTLAFEILRQTRDELLKNQVHSEGFRIIDEHELVIRSAAKDLSRGKELLARLPKTPTVEFILQANIYSKKSIRSTEEIAAIGEENIRTKLNKLILLAENSGSSSLAQEHAMAALRIGFEFGYQEIFLSRGDVFNQIILDLAATHSLVYLENLATLVRERSFKEVSDDRRLTSRELDILRNLATGRPLIQIAKSLHISQNTMKTHLRNVYRKLGADSRDSATKIARDQLLI</sequence>
<dbReference type="GO" id="GO:0003677">
    <property type="term" value="F:DNA binding"/>
    <property type="evidence" value="ECO:0007669"/>
    <property type="project" value="UniProtKB-KW"/>
</dbReference>
<protein>
    <submittedName>
        <fullName evidence="5">Unannotated protein</fullName>
    </submittedName>
</protein>
<reference evidence="5" key="1">
    <citation type="submission" date="2020-05" db="EMBL/GenBank/DDBJ databases">
        <authorList>
            <person name="Chiriac C."/>
            <person name="Salcher M."/>
            <person name="Ghai R."/>
            <person name="Kavagutti S V."/>
        </authorList>
    </citation>
    <scope>NUCLEOTIDE SEQUENCE</scope>
</reference>
<proteinExistence type="predicted"/>
<dbReference type="PANTHER" id="PTHR44688:SF25">
    <property type="entry name" value="HTH LUXR-TYPE DOMAIN-CONTAINING PROTEIN"/>
    <property type="match status" value="1"/>
</dbReference>
<dbReference type="SMART" id="SM00421">
    <property type="entry name" value="HTH_LUXR"/>
    <property type="match status" value="1"/>
</dbReference>
<dbReference type="GO" id="GO:0006355">
    <property type="term" value="P:regulation of DNA-templated transcription"/>
    <property type="evidence" value="ECO:0007669"/>
    <property type="project" value="InterPro"/>
</dbReference>
<evidence type="ECO:0000256" key="3">
    <source>
        <dbReference type="ARBA" id="ARBA00023163"/>
    </source>
</evidence>
<dbReference type="InterPro" id="IPR027417">
    <property type="entry name" value="P-loop_NTPase"/>
</dbReference>
<dbReference type="InterPro" id="IPR059106">
    <property type="entry name" value="WHD_MalT"/>
</dbReference>
<dbReference type="PROSITE" id="PS50043">
    <property type="entry name" value="HTH_LUXR_2"/>
    <property type="match status" value="1"/>
</dbReference>
<dbReference type="SUPFAM" id="SSF46894">
    <property type="entry name" value="C-terminal effector domain of the bipartite response regulators"/>
    <property type="match status" value="1"/>
</dbReference>
<evidence type="ECO:0000256" key="2">
    <source>
        <dbReference type="ARBA" id="ARBA00023125"/>
    </source>
</evidence>
<keyword evidence="2" id="KW-0238">DNA-binding</keyword>
<evidence type="ECO:0000313" key="5">
    <source>
        <dbReference type="EMBL" id="CAB4936329.1"/>
    </source>
</evidence>
<dbReference type="Gene3D" id="3.40.50.300">
    <property type="entry name" value="P-loop containing nucleotide triphosphate hydrolases"/>
    <property type="match status" value="1"/>
</dbReference>
<organism evidence="5">
    <name type="scientific">freshwater metagenome</name>
    <dbReference type="NCBI Taxonomy" id="449393"/>
    <lineage>
        <taxon>unclassified sequences</taxon>
        <taxon>metagenomes</taxon>
        <taxon>ecological metagenomes</taxon>
    </lineage>
</organism>
<dbReference type="InterPro" id="IPR036388">
    <property type="entry name" value="WH-like_DNA-bd_sf"/>
</dbReference>
<dbReference type="Gene3D" id="1.10.10.10">
    <property type="entry name" value="Winged helix-like DNA-binding domain superfamily/Winged helix DNA-binding domain"/>
    <property type="match status" value="1"/>
</dbReference>
<keyword evidence="1" id="KW-0805">Transcription regulation</keyword>
<dbReference type="InterPro" id="IPR016032">
    <property type="entry name" value="Sig_transdc_resp-reg_C-effctor"/>
</dbReference>
<evidence type="ECO:0000259" key="4">
    <source>
        <dbReference type="PROSITE" id="PS50043"/>
    </source>
</evidence>
<dbReference type="AlphaFoldDB" id="A0A6J7IZN3"/>
<dbReference type="EMBL" id="CAFBNG010000045">
    <property type="protein sequence ID" value="CAB4936329.1"/>
    <property type="molecule type" value="Genomic_DNA"/>
</dbReference>
<evidence type="ECO:0000256" key="1">
    <source>
        <dbReference type="ARBA" id="ARBA00023015"/>
    </source>
</evidence>
<dbReference type="SUPFAM" id="SSF48452">
    <property type="entry name" value="TPR-like"/>
    <property type="match status" value="1"/>
</dbReference>
<dbReference type="PRINTS" id="PR00038">
    <property type="entry name" value="HTHLUXR"/>
</dbReference>
<name>A0A6J7IZN3_9ZZZZ</name>
<dbReference type="InterPro" id="IPR011990">
    <property type="entry name" value="TPR-like_helical_dom_sf"/>
</dbReference>
<accession>A0A6J7IZN3</accession>
<keyword evidence="3" id="KW-0804">Transcription</keyword>